<dbReference type="EMBL" id="CP087164">
    <property type="protein sequence ID" value="UGS35090.1"/>
    <property type="molecule type" value="Genomic_DNA"/>
</dbReference>
<accession>A0A9E6XV85</accession>
<protein>
    <recommendedName>
        <fullName evidence="4">ComF family protein</fullName>
    </recommendedName>
</protein>
<comment type="similarity">
    <text evidence="1">Belongs to the ComF/GntX family.</text>
</comment>
<name>A0A9E6XV85_9ACTN</name>
<evidence type="ECO:0000313" key="3">
    <source>
        <dbReference type="Proteomes" id="UP001162834"/>
    </source>
</evidence>
<dbReference type="CDD" id="cd06223">
    <property type="entry name" value="PRTases_typeI"/>
    <property type="match status" value="1"/>
</dbReference>
<dbReference type="PANTHER" id="PTHR47505">
    <property type="entry name" value="DNA UTILIZATION PROTEIN YHGH"/>
    <property type="match status" value="1"/>
</dbReference>
<dbReference type="KEGG" id="sbae:DSM104329_01474"/>
<reference evidence="2" key="1">
    <citation type="journal article" date="2022" name="Int. J. Syst. Evol. Microbiol.">
        <title>Pseudomonas aegrilactucae sp. nov. and Pseudomonas morbosilactucae sp. nov., pathogens causing bacterial rot of lettuce in Japan.</title>
        <authorList>
            <person name="Sawada H."/>
            <person name="Fujikawa T."/>
            <person name="Satou M."/>
        </authorList>
    </citation>
    <scope>NUCLEOTIDE SEQUENCE</scope>
    <source>
        <strain evidence="2">0166_1</strain>
    </source>
</reference>
<dbReference type="InterPro" id="IPR000836">
    <property type="entry name" value="PRTase_dom"/>
</dbReference>
<evidence type="ECO:0000313" key="2">
    <source>
        <dbReference type="EMBL" id="UGS35090.1"/>
    </source>
</evidence>
<keyword evidence="3" id="KW-1185">Reference proteome</keyword>
<dbReference type="Gene3D" id="3.40.50.2020">
    <property type="match status" value="1"/>
</dbReference>
<evidence type="ECO:0008006" key="4">
    <source>
        <dbReference type="Google" id="ProtNLM"/>
    </source>
</evidence>
<proteinExistence type="inferred from homology"/>
<dbReference type="InterPro" id="IPR051910">
    <property type="entry name" value="ComF/GntX_DNA_util-trans"/>
</dbReference>
<dbReference type="Proteomes" id="UP001162834">
    <property type="component" value="Chromosome"/>
</dbReference>
<sequence length="227" mass="23537">MLGTGSYRLLLATLAPPRCPACLDPLPGTRDALCAPCARELDWLGPRTCPRCALPPPCAPCPGRRRAWDRSWSPLAHDGPARALVAALKFRGILVAADLLAAPLAAGAADLIADGSLVPVPPDPRRRRRRGFDHAALLADALSRRTGAPVAACLRRGPAPRQLGAGRSRRLASAGRFAPTLAGSAPERAVLVDDVHTTGATLDACARALRVGGAKTVIALSATRALG</sequence>
<dbReference type="InterPro" id="IPR029057">
    <property type="entry name" value="PRTase-like"/>
</dbReference>
<evidence type="ECO:0000256" key="1">
    <source>
        <dbReference type="ARBA" id="ARBA00008007"/>
    </source>
</evidence>
<dbReference type="PANTHER" id="PTHR47505:SF1">
    <property type="entry name" value="DNA UTILIZATION PROTEIN YHGH"/>
    <property type="match status" value="1"/>
</dbReference>
<organism evidence="2 3">
    <name type="scientific">Capillimicrobium parvum</name>
    <dbReference type="NCBI Taxonomy" id="2884022"/>
    <lineage>
        <taxon>Bacteria</taxon>
        <taxon>Bacillati</taxon>
        <taxon>Actinomycetota</taxon>
        <taxon>Thermoleophilia</taxon>
        <taxon>Solirubrobacterales</taxon>
        <taxon>Capillimicrobiaceae</taxon>
        <taxon>Capillimicrobium</taxon>
    </lineage>
</organism>
<dbReference type="AlphaFoldDB" id="A0A9E6XV85"/>
<gene>
    <name evidence="2" type="ORF">DSM104329_01474</name>
</gene>
<dbReference type="SUPFAM" id="SSF53271">
    <property type="entry name" value="PRTase-like"/>
    <property type="match status" value="1"/>
</dbReference>